<dbReference type="AlphaFoldDB" id="A0A2K3DVQ5"/>
<dbReference type="InterPro" id="IPR027417">
    <property type="entry name" value="P-loop_NTPase"/>
</dbReference>
<dbReference type="PANTHER" id="PTHR33129:SF1">
    <property type="entry name" value="ATP-BINDING PROTEIN"/>
    <property type="match status" value="1"/>
</dbReference>
<accession>A0A2K3DVQ5</accession>
<dbReference type="PaxDb" id="3055-EDP01456"/>
<evidence type="ECO:0000256" key="1">
    <source>
        <dbReference type="SAM" id="Coils"/>
    </source>
</evidence>
<name>A0A2K3DVQ5_CHLRE</name>
<dbReference type="RefSeq" id="XP_042925640.1">
    <property type="nucleotide sequence ID" value="XM_043060511.1"/>
</dbReference>
<gene>
    <name evidence="2" type="ORF">CHLRE_03g150900v5</name>
</gene>
<dbReference type="GeneID" id="5721141"/>
<dbReference type="PANTHER" id="PTHR33129">
    <property type="entry name" value="PROTEIN KINASE DOMAIN-CONTAINING PROTEIN-RELATED"/>
    <property type="match status" value="1"/>
</dbReference>
<dbReference type="ExpressionAtlas" id="A0A2K3DVQ5">
    <property type="expression patterns" value="baseline"/>
</dbReference>
<keyword evidence="1" id="KW-0175">Coiled coil</keyword>
<keyword evidence="3" id="KW-1185">Reference proteome</keyword>
<evidence type="ECO:0000313" key="3">
    <source>
        <dbReference type="Proteomes" id="UP000006906"/>
    </source>
</evidence>
<proteinExistence type="predicted"/>
<evidence type="ECO:0000313" key="2">
    <source>
        <dbReference type="EMBL" id="PNW84604.1"/>
    </source>
</evidence>
<reference evidence="2 3" key="1">
    <citation type="journal article" date="2007" name="Science">
        <title>The Chlamydomonas genome reveals the evolution of key animal and plant functions.</title>
        <authorList>
            <person name="Merchant S.S."/>
            <person name="Prochnik S.E."/>
            <person name="Vallon O."/>
            <person name="Harris E.H."/>
            <person name="Karpowicz S.J."/>
            <person name="Witman G.B."/>
            <person name="Terry A."/>
            <person name="Salamov A."/>
            <person name="Fritz-Laylin L.K."/>
            <person name="Marechal-Drouard L."/>
            <person name="Marshall W.F."/>
            <person name="Qu L.H."/>
            <person name="Nelson D.R."/>
            <person name="Sanderfoot A.A."/>
            <person name="Spalding M.H."/>
            <person name="Kapitonov V.V."/>
            <person name="Ren Q."/>
            <person name="Ferris P."/>
            <person name="Lindquist E."/>
            <person name="Shapiro H."/>
            <person name="Lucas S.M."/>
            <person name="Grimwood J."/>
            <person name="Schmutz J."/>
            <person name="Cardol P."/>
            <person name="Cerutti H."/>
            <person name="Chanfreau G."/>
            <person name="Chen C.L."/>
            <person name="Cognat V."/>
            <person name="Croft M.T."/>
            <person name="Dent R."/>
            <person name="Dutcher S."/>
            <person name="Fernandez E."/>
            <person name="Fukuzawa H."/>
            <person name="Gonzalez-Ballester D."/>
            <person name="Gonzalez-Halphen D."/>
            <person name="Hallmann A."/>
            <person name="Hanikenne M."/>
            <person name="Hippler M."/>
            <person name="Inwood W."/>
            <person name="Jabbari K."/>
            <person name="Kalanon M."/>
            <person name="Kuras R."/>
            <person name="Lefebvre P.A."/>
            <person name="Lemaire S.D."/>
            <person name="Lobanov A.V."/>
            <person name="Lohr M."/>
            <person name="Manuell A."/>
            <person name="Meier I."/>
            <person name="Mets L."/>
            <person name="Mittag M."/>
            <person name="Mittelmeier T."/>
            <person name="Moroney J.V."/>
            <person name="Moseley J."/>
            <person name="Napoli C."/>
            <person name="Nedelcu A.M."/>
            <person name="Niyogi K."/>
            <person name="Novoselov S.V."/>
            <person name="Paulsen I.T."/>
            <person name="Pazour G."/>
            <person name="Purton S."/>
            <person name="Ral J.P."/>
            <person name="Riano-Pachon D.M."/>
            <person name="Riekhof W."/>
            <person name="Rymarquis L."/>
            <person name="Schroda M."/>
            <person name="Stern D."/>
            <person name="Umen J."/>
            <person name="Willows R."/>
            <person name="Wilson N."/>
            <person name="Zimmer S.L."/>
            <person name="Allmer J."/>
            <person name="Balk J."/>
            <person name="Bisova K."/>
            <person name="Chen C.J."/>
            <person name="Elias M."/>
            <person name="Gendler K."/>
            <person name="Hauser C."/>
            <person name="Lamb M.R."/>
            <person name="Ledford H."/>
            <person name="Long J.C."/>
            <person name="Minagawa J."/>
            <person name="Page M.D."/>
            <person name="Pan J."/>
            <person name="Pootakham W."/>
            <person name="Roje S."/>
            <person name="Rose A."/>
            <person name="Stahlberg E."/>
            <person name="Terauchi A.M."/>
            <person name="Yang P."/>
            <person name="Ball S."/>
            <person name="Bowler C."/>
            <person name="Dieckmann C.L."/>
            <person name="Gladyshev V.N."/>
            <person name="Green P."/>
            <person name="Jorgensen R."/>
            <person name="Mayfield S."/>
            <person name="Mueller-Roeber B."/>
            <person name="Rajamani S."/>
            <person name="Sayre R.T."/>
            <person name="Brokstein P."/>
            <person name="Dubchak I."/>
            <person name="Goodstein D."/>
            <person name="Hornick L."/>
            <person name="Huang Y.W."/>
            <person name="Jhaveri J."/>
            <person name="Luo Y."/>
            <person name="Martinez D."/>
            <person name="Ngau W.C."/>
            <person name="Otillar B."/>
            <person name="Poliakov A."/>
            <person name="Porter A."/>
            <person name="Szajkowski L."/>
            <person name="Werner G."/>
            <person name="Zhou K."/>
            <person name="Grigoriev I.V."/>
            <person name="Rokhsar D.S."/>
            <person name="Grossman A.R."/>
        </authorList>
    </citation>
    <scope>NUCLEOTIDE SEQUENCE [LARGE SCALE GENOMIC DNA]</scope>
    <source>
        <strain evidence="3">CC-503</strain>
    </source>
</reference>
<dbReference type="InterPro" id="IPR052980">
    <property type="entry name" value="Crinkler_effector"/>
</dbReference>
<dbReference type="STRING" id="3055.A0A2K3DVQ5"/>
<dbReference type="KEGG" id="cre:CHLRE_03g150900v5"/>
<feature type="coiled-coil region" evidence="1">
    <location>
        <begin position="14"/>
        <end position="55"/>
    </location>
</feature>
<dbReference type="SUPFAM" id="SSF52540">
    <property type="entry name" value="P-loop containing nucleoside triphosphate hydrolases"/>
    <property type="match status" value="1"/>
</dbReference>
<dbReference type="EMBL" id="CM008964">
    <property type="protein sequence ID" value="PNW84604.1"/>
    <property type="molecule type" value="Genomic_DNA"/>
</dbReference>
<sequence length="616" mass="69693">MTKRPRDFDIQCQLDDITTELKKAKKQVRVAQSNVEATESAKDALKARVDKIKQKLETPGLSEQEKAALIAKRKKRVANLQYVDKELQLCMEVSQLRSKKLELLKEMEQLLLNWLDETPVDDAATAMMARLRELRGRLLKPGGVMDFPSPGLLFDPKATQVYIRDCYKPLFKELVDSTCKDIIITGTPGIGKSSFLYYLLGRLLALPQPPPYILWEHHIKPTKMWRYDCASEEVRTGTRRTFEEQLKDKKSWYICDDMIPNHCVAARVILITSPNKSTTKEMKKSVARVLYMPLWDQEELLACREKVYSNVPKDLAVQLYERYGGVARYVLRVPSQLPDLDLENLTKELATALHTLSIDQVTSGIGSLEAGPEVSHLVLHIITTYSNDDTNTDELFEVSHVDFASRWVADAWLAKKIGDDLAKLESLVRRSSGPIRGYAFERLMHRLLAKGGTFTIQRIDAQPIQSKAWTRSEPDELPLPAASKTKSFKDIGDLLAHGDGKHIPDNVYFTPERTDFPTVDAVLRRGKSLLLFQLNVSSRGKMLSASALTDLYERLGVSRLKRKERYTSLQLFFVVPPDVHDSFKLRADSSSWPPNGEQQPDAARTCVYVLKGGGAS</sequence>
<protein>
    <submittedName>
        <fullName evidence="2">Uncharacterized protein</fullName>
    </submittedName>
</protein>
<organism evidence="2 3">
    <name type="scientific">Chlamydomonas reinhardtii</name>
    <name type="common">Chlamydomonas smithii</name>
    <dbReference type="NCBI Taxonomy" id="3055"/>
    <lineage>
        <taxon>Eukaryota</taxon>
        <taxon>Viridiplantae</taxon>
        <taxon>Chlorophyta</taxon>
        <taxon>core chlorophytes</taxon>
        <taxon>Chlorophyceae</taxon>
        <taxon>CS clade</taxon>
        <taxon>Chlamydomonadales</taxon>
        <taxon>Chlamydomonadaceae</taxon>
        <taxon>Chlamydomonas</taxon>
    </lineage>
</organism>
<dbReference type="Proteomes" id="UP000006906">
    <property type="component" value="Chromosome 3"/>
</dbReference>
<dbReference type="Gramene" id="PNW84604">
    <property type="protein sequence ID" value="PNW84604"/>
    <property type="gene ID" value="CHLRE_03g150900v5"/>
</dbReference>
<dbReference type="OrthoDB" id="544992at2759"/>
<dbReference type="InParanoid" id="A0A2K3DVQ5"/>